<feature type="region of interest" description="Disordered" evidence="6">
    <location>
        <begin position="47"/>
        <end position="86"/>
    </location>
</feature>
<dbReference type="AlphaFoldDB" id="A0A6N6M746"/>
<dbReference type="GO" id="GO:0055085">
    <property type="term" value="P:transmembrane transport"/>
    <property type="evidence" value="ECO:0007669"/>
    <property type="project" value="InterPro"/>
</dbReference>
<dbReference type="GO" id="GO:0016020">
    <property type="term" value="C:membrane"/>
    <property type="evidence" value="ECO:0007669"/>
    <property type="project" value="UniProtKB-SubCell"/>
</dbReference>
<gene>
    <name evidence="9" type="ORF">F3059_02950</name>
</gene>
<evidence type="ECO:0000256" key="4">
    <source>
        <dbReference type="ARBA" id="ARBA00023136"/>
    </source>
</evidence>
<evidence type="ECO:0000256" key="7">
    <source>
        <dbReference type="SAM" id="Phobius"/>
    </source>
</evidence>
<dbReference type="NCBIfam" id="TIGR01352">
    <property type="entry name" value="tonB_Cterm"/>
    <property type="match status" value="1"/>
</dbReference>
<evidence type="ECO:0000256" key="3">
    <source>
        <dbReference type="ARBA" id="ARBA00022989"/>
    </source>
</evidence>
<evidence type="ECO:0000256" key="5">
    <source>
        <dbReference type="SAM" id="Coils"/>
    </source>
</evidence>
<feature type="coiled-coil region" evidence="5">
    <location>
        <begin position="100"/>
        <end position="127"/>
    </location>
</feature>
<dbReference type="InterPro" id="IPR006260">
    <property type="entry name" value="TonB/TolA_C"/>
</dbReference>
<feature type="transmembrane region" description="Helical" evidence="7">
    <location>
        <begin position="12"/>
        <end position="33"/>
    </location>
</feature>
<sequence>MSLKDYIAKHRTAIALTALVHILAFVIFDIATLKDAETKDSTITMQFSEPEVADPEQIPEEQELTETEQSEPSSNKAVNKSAPEMLDKADYNKIEENVPNESKSQVEKEINERLKKLEQEVIQEQRDAGYGYTKEEAEALINSKKQPQLEEVKEKKAVSEGAVKGNTNISYKLENRYDTYMDVPVYMCQYGGEVTVNIVVDRSGRVLAAKVDEETSKSDDGCLQRAAIQAAQNTRFNNSQQAPEAQKGSITFRFVSQ</sequence>
<dbReference type="Gene3D" id="3.30.1150.10">
    <property type="match status" value="1"/>
</dbReference>
<comment type="caution">
    <text evidence="9">The sequence shown here is derived from an EMBL/GenBank/DDBJ whole genome shotgun (WGS) entry which is preliminary data.</text>
</comment>
<proteinExistence type="predicted"/>
<keyword evidence="10" id="KW-1185">Reference proteome</keyword>
<feature type="domain" description="TonB C-terminal" evidence="8">
    <location>
        <begin position="191"/>
        <end position="254"/>
    </location>
</feature>
<dbReference type="EMBL" id="WACR01000002">
    <property type="protein sequence ID" value="KAB1065628.1"/>
    <property type="molecule type" value="Genomic_DNA"/>
</dbReference>
<dbReference type="InterPro" id="IPR037682">
    <property type="entry name" value="TonB_C"/>
</dbReference>
<name>A0A6N6M746_9FLAO</name>
<dbReference type="OrthoDB" id="9786892at2"/>
<dbReference type="SUPFAM" id="SSF74653">
    <property type="entry name" value="TolA/TonB C-terminal domain"/>
    <property type="match status" value="1"/>
</dbReference>
<reference evidence="9 10" key="1">
    <citation type="submission" date="2019-09" db="EMBL/GenBank/DDBJ databases">
        <title>Genomes of Cryomorphaceae.</title>
        <authorList>
            <person name="Bowman J.P."/>
        </authorList>
    </citation>
    <scope>NUCLEOTIDE SEQUENCE [LARGE SCALE GENOMIC DNA]</scope>
    <source>
        <strain evidence="9 10">KCTC 52047</strain>
    </source>
</reference>
<dbReference type="Pfam" id="PF03544">
    <property type="entry name" value="TonB_C"/>
    <property type="match status" value="1"/>
</dbReference>
<organism evidence="9 10">
    <name type="scientific">Salibacter halophilus</name>
    <dbReference type="NCBI Taxonomy" id="1803916"/>
    <lineage>
        <taxon>Bacteria</taxon>
        <taxon>Pseudomonadati</taxon>
        <taxon>Bacteroidota</taxon>
        <taxon>Flavobacteriia</taxon>
        <taxon>Flavobacteriales</taxon>
        <taxon>Salibacteraceae</taxon>
        <taxon>Salibacter</taxon>
    </lineage>
</organism>
<evidence type="ECO:0000313" key="9">
    <source>
        <dbReference type="EMBL" id="KAB1065628.1"/>
    </source>
</evidence>
<protein>
    <submittedName>
        <fullName evidence="9">TonB family protein</fullName>
    </submittedName>
</protein>
<keyword evidence="5" id="KW-0175">Coiled coil</keyword>
<evidence type="ECO:0000259" key="8">
    <source>
        <dbReference type="Pfam" id="PF03544"/>
    </source>
</evidence>
<feature type="compositionally biased region" description="Acidic residues" evidence="6">
    <location>
        <begin position="51"/>
        <end position="69"/>
    </location>
</feature>
<dbReference type="RefSeq" id="WP_151166452.1">
    <property type="nucleotide sequence ID" value="NZ_WACR01000002.1"/>
</dbReference>
<keyword evidence="4 7" id="KW-0472">Membrane</keyword>
<evidence type="ECO:0000256" key="1">
    <source>
        <dbReference type="ARBA" id="ARBA00004167"/>
    </source>
</evidence>
<keyword evidence="2 7" id="KW-0812">Transmembrane</keyword>
<dbReference type="Proteomes" id="UP000435357">
    <property type="component" value="Unassembled WGS sequence"/>
</dbReference>
<evidence type="ECO:0000256" key="6">
    <source>
        <dbReference type="SAM" id="MobiDB-lite"/>
    </source>
</evidence>
<keyword evidence="3 7" id="KW-1133">Transmembrane helix</keyword>
<evidence type="ECO:0000313" key="10">
    <source>
        <dbReference type="Proteomes" id="UP000435357"/>
    </source>
</evidence>
<comment type="subcellular location">
    <subcellularLocation>
        <location evidence="1">Membrane</location>
        <topology evidence="1">Single-pass membrane protein</topology>
    </subcellularLocation>
</comment>
<accession>A0A6N6M746</accession>
<evidence type="ECO:0000256" key="2">
    <source>
        <dbReference type="ARBA" id="ARBA00022692"/>
    </source>
</evidence>